<dbReference type="CDD" id="cd24006">
    <property type="entry name" value="ASKHA_NBD_PPX_GppA"/>
    <property type="match status" value="1"/>
</dbReference>
<dbReference type="GO" id="GO:0016462">
    <property type="term" value="F:pyrophosphatase activity"/>
    <property type="evidence" value="ECO:0007669"/>
    <property type="project" value="TreeGrafter"/>
</dbReference>
<dbReference type="InterPro" id="IPR003695">
    <property type="entry name" value="Ppx_GppA_N"/>
</dbReference>
<comment type="caution">
    <text evidence="4">The sequence shown here is derived from an EMBL/GenBank/DDBJ whole genome shotgun (WGS) entry which is preliminary data.</text>
</comment>
<evidence type="ECO:0000259" key="3">
    <source>
        <dbReference type="Pfam" id="PF21447"/>
    </source>
</evidence>
<keyword evidence="1" id="KW-0378">Hydrolase</keyword>
<accession>A0A7C2NXA5</accession>
<proteinExistence type="predicted"/>
<dbReference type="SUPFAM" id="SSF109604">
    <property type="entry name" value="HD-domain/PDEase-like"/>
    <property type="match status" value="1"/>
</dbReference>
<dbReference type="InterPro" id="IPR048950">
    <property type="entry name" value="Ppx_GppA_C"/>
</dbReference>
<dbReference type="EMBL" id="DSOK01000275">
    <property type="protein sequence ID" value="HEN15730.1"/>
    <property type="molecule type" value="Genomic_DNA"/>
</dbReference>
<organism evidence="4">
    <name type="scientific">Schlesneria paludicola</name>
    <dbReference type="NCBI Taxonomy" id="360056"/>
    <lineage>
        <taxon>Bacteria</taxon>
        <taxon>Pseudomonadati</taxon>
        <taxon>Planctomycetota</taxon>
        <taxon>Planctomycetia</taxon>
        <taxon>Planctomycetales</taxon>
        <taxon>Planctomycetaceae</taxon>
        <taxon>Schlesneria</taxon>
    </lineage>
</organism>
<name>A0A7C2NXA5_9PLAN</name>
<gene>
    <name evidence="4" type="ORF">ENQ76_09720</name>
</gene>
<evidence type="ECO:0000259" key="2">
    <source>
        <dbReference type="Pfam" id="PF02541"/>
    </source>
</evidence>
<feature type="domain" description="Ppx/GppA phosphatase N-terminal" evidence="2">
    <location>
        <begin position="41"/>
        <end position="325"/>
    </location>
</feature>
<dbReference type="Pfam" id="PF21447">
    <property type="entry name" value="Ppx-GppA_III"/>
    <property type="match status" value="1"/>
</dbReference>
<sequence length="528" mass="58704">MPAATLAPTMPTRTAAPPPAVAVIDIGATSIRMAVAELGEAGSVRLLTTLSQAVNIGKDTFTRGVIEKSTVEECVRILKSYKRILSEHRIERAEQLRCVATSAVREAQNRLAFIDRIYTATGISVTTLDEAEVNRITYHGVQPLLRSDGSLAGKNVIVTEVGGGSTELLLVKDADVLFAHTYRLGSLRLREMLEAYRAPQSMSRKLMETHIERVIDQIQQQESLATAQELVGLGGDLRFAAKQLVPDWKPEQTVRLPRAKLEQLTDTVLSLNEDKLVHRYHITFADAGTLGPALLAYAHLLRAFGVDEVVVANVSLRDGVLSEMATRGGWSEDFVNQVIRSALDLGRKFEFDEPHARHVMKLSKILFQTLRDEHHLEPRYELLLSVAALLHEIGLYVSTGSYHKHTMYLVNNSELFGLSRNDVMLVALAARYHRKSSPKPNHPLYASLDRDQRIAVGKMAAILRVADALDASHNQRFHELRLSREGGRLVISLPQVEDLSLEQLALKQSGSLFEETYGMPVLLRKLRP</sequence>
<dbReference type="Gene3D" id="3.30.420.40">
    <property type="match status" value="1"/>
</dbReference>
<dbReference type="Gene3D" id="1.10.3210.10">
    <property type="entry name" value="Hypothetical protein af1432"/>
    <property type="match status" value="1"/>
</dbReference>
<dbReference type="AlphaFoldDB" id="A0A7C2NXA5"/>
<dbReference type="Pfam" id="PF02541">
    <property type="entry name" value="Ppx-GppA"/>
    <property type="match status" value="1"/>
</dbReference>
<protein>
    <submittedName>
        <fullName evidence="4">Ppx/GppA family phosphatase</fullName>
    </submittedName>
</protein>
<dbReference type="InterPro" id="IPR030673">
    <property type="entry name" value="PyroPPase_GppA_Ppx"/>
</dbReference>
<evidence type="ECO:0000313" key="4">
    <source>
        <dbReference type="EMBL" id="HEN15730.1"/>
    </source>
</evidence>
<dbReference type="PIRSF" id="PIRSF001267">
    <property type="entry name" value="Pyrophosphatase_GppA_Ppx"/>
    <property type="match status" value="1"/>
</dbReference>
<feature type="domain" description="Ppx/GppA phosphatase C-terminal" evidence="3">
    <location>
        <begin position="340"/>
        <end position="482"/>
    </location>
</feature>
<reference evidence="4" key="1">
    <citation type="journal article" date="2020" name="mSystems">
        <title>Genome- and Community-Level Interaction Insights into Carbon Utilization and Element Cycling Functions of Hydrothermarchaeota in Hydrothermal Sediment.</title>
        <authorList>
            <person name="Zhou Z."/>
            <person name="Liu Y."/>
            <person name="Xu W."/>
            <person name="Pan J."/>
            <person name="Luo Z.H."/>
            <person name="Li M."/>
        </authorList>
    </citation>
    <scope>NUCLEOTIDE SEQUENCE [LARGE SCALE GENOMIC DNA]</scope>
    <source>
        <strain evidence="4">SpSt-339</strain>
    </source>
</reference>
<dbReference type="InterPro" id="IPR043129">
    <property type="entry name" value="ATPase_NBD"/>
</dbReference>
<dbReference type="PANTHER" id="PTHR30005:SF0">
    <property type="entry name" value="RETROGRADE REGULATION PROTEIN 2"/>
    <property type="match status" value="1"/>
</dbReference>
<dbReference type="SUPFAM" id="SSF53067">
    <property type="entry name" value="Actin-like ATPase domain"/>
    <property type="match status" value="2"/>
</dbReference>
<dbReference type="Gene3D" id="3.30.420.150">
    <property type="entry name" value="Exopolyphosphatase. Domain 2"/>
    <property type="match status" value="1"/>
</dbReference>
<dbReference type="PANTHER" id="PTHR30005">
    <property type="entry name" value="EXOPOLYPHOSPHATASE"/>
    <property type="match status" value="1"/>
</dbReference>
<evidence type="ECO:0000256" key="1">
    <source>
        <dbReference type="ARBA" id="ARBA00022801"/>
    </source>
</evidence>
<dbReference type="InterPro" id="IPR050273">
    <property type="entry name" value="GppA/Ppx_hydrolase"/>
</dbReference>